<sequence length="240" mass="28063">MLKKLQSFLIARQKDKNDKENLSTQDFLYIEDIRDNVTITKDSKIVAILRVSAINLDLMSRNEQNYVFESFENFLGGLDDNSEIQFETIAQPVNLRSHMADLIRKHEVTTNPFKKRLLRSYIHYNDEHQTKKSVVKKEHYVIIGEKIKGKDELAYQDTLEELEQRTQDLIEEITGMLGDDFTLECEQLNNNEIVQLLQIFYNYQDAVYQPIESIDIPQFITGKKEQEGGVIVEIKKQEVV</sequence>
<dbReference type="Proteomes" id="UP001165240">
    <property type="component" value="Unassembled WGS sequence"/>
</dbReference>
<keyword evidence="1" id="KW-0175">Coiled coil</keyword>
<gene>
    <name evidence="2" type="ORF">ShirakiTB12_53940</name>
</gene>
<reference evidence="2" key="1">
    <citation type="journal article" date="2024" name="Appl Microbiol">
        <title>Effect of kuratsuki Bacillus and Priestia on Taste of Sake.</title>
        <authorList>
            <person name="Kobayashi K."/>
            <person name="Nishida H."/>
        </authorList>
    </citation>
    <scope>NUCLEOTIDE SEQUENCE</scope>
    <source>
        <strain evidence="2">B-12</strain>
    </source>
</reference>
<evidence type="ECO:0000313" key="2">
    <source>
        <dbReference type="EMBL" id="GMG76925.1"/>
    </source>
</evidence>
<name>A0AAX6BT71_PRIMG</name>
<evidence type="ECO:0000256" key="1">
    <source>
        <dbReference type="SAM" id="Coils"/>
    </source>
</evidence>
<dbReference type="EMBL" id="BSYK01000004">
    <property type="protein sequence ID" value="GMG76925.1"/>
    <property type="molecule type" value="Genomic_DNA"/>
</dbReference>
<protein>
    <submittedName>
        <fullName evidence="2">Uncharacterized protein</fullName>
    </submittedName>
</protein>
<evidence type="ECO:0000313" key="3">
    <source>
        <dbReference type="Proteomes" id="UP001165240"/>
    </source>
</evidence>
<dbReference type="AlphaFoldDB" id="A0AAX6BT71"/>
<feature type="coiled-coil region" evidence="1">
    <location>
        <begin position="152"/>
        <end position="179"/>
    </location>
</feature>
<accession>A0AAX6BT71</accession>
<comment type="caution">
    <text evidence="2">The sequence shown here is derived from an EMBL/GenBank/DDBJ whole genome shotgun (WGS) entry which is preliminary data.</text>
</comment>
<dbReference type="RefSeq" id="WP_310876662.1">
    <property type="nucleotide sequence ID" value="NZ_BSYK01000004.1"/>
</dbReference>
<organism evidence="2 3">
    <name type="scientific">Priestia megaterium</name>
    <name type="common">Bacillus megaterium</name>
    <dbReference type="NCBI Taxonomy" id="1404"/>
    <lineage>
        <taxon>Bacteria</taxon>
        <taxon>Bacillati</taxon>
        <taxon>Bacillota</taxon>
        <taxon>Bacilli</taxon>
        <taxon>Bacillales</taxon>
        <taxon>Bacillaceae</taxon>
        <taxon>Priestia</taxon>
    </lineage>
</organism>
<proteinExistence type="predicted"/>